<protein>
    <submittedName>
        <fullName evidence="3">Uncharacterized protein</fullName>
    </submittedName>
</protein>
<dbReference type="RefSeq" id="WP_184309220.1">
    <property type="nucleotide sequence ID" value="NZ_JACHXU010000032.1"/>
</dbReference>
<dbReference type="EMBL" id="JACHXU010000032">
    <property type="protein sequence ID" value="MBB3210107.1"/>
    <property type="molecule type" value="Genomic_DNA"/>
</dbReference>
<organism evidence="3 4">
    <name type="scientific">Aporhodopirellula rubra</name>
    <dbReference type="NCBI Taxonomy" id="980271"/>
    <lineage>
        <taxon>Bacteria</taxon>
        <taxon>Pseudomonadati</taxon>
        <taxon>Planctomycetota</taxon>
        <taxon>Planctomycetia</taxon>
        <taxon>Pirellulales</taxon>
        <taxon>Pirellulaceae</taxon>
        <taxon>Aporhodopirellula</taxon>
    </lineage>
</organism>
<evidence type="ECO:0000256" key="1">
    <source>
        <dbReference type="SAM" id="MobiDB-lite"/>
    </source>
</evidence>
<feature type="signal peptide" evidence="2">
    <location>
        <begin position="1"/>
        <end position="28"/>
    </location>
</feature>
<gene>
    <name evidence="3" type="ORF">FHS27_005953</name>
</gene>
<evidence type="ECO:0000313" key="4">
    <source>
        <dbReference type="Proteomes" id="UP000536179"/>
    </source>
</evidence>
<dbReference type="AlphaFoldDB" id="A0A7W5E6F6"/>
<keyword evidence="2" id="KW-0732">Signal</keyword>
<feature type="compositionally biased region" description="Basic and acidic residues" evidence="1">
    <location>
        <begin position="246"/>
        <end position="266"/>
    </location>
</feature>
<dbReference type="Proteomes" id="UP000536179">
    <property type="component" value="Unassembled WGS sequence"/>
</dbReference>
<proteinExistence type="predicted"/>
<feature type="chain" id="PRO_5031240079" evidence="2">
    <location>
        <begin position="29"/>
        <end position="421"/>
    </location>
</feature>
<comment type="caution">
    <text evidence="3">The sequence shown here is derived from an EMBL/GenBank/DDBJ whole genome shotgun (WGS) entry which is preliminary data.</text>
</comment>
<evidence type="ECO:0000313" key="3">
    <source>
        <dbReference type="EMBL" id="MBB3210107.1"/>
    </source>
</evidence>
<keyword evidence="4" id="KW-1185">Reference proteome</keyword>
<name>A0A7W5E6F6_9BACT</name>
<feature type="compositionally biased region" description="Basic and acidic residues" evidence="1">
    <location>
        <begin position="297"/>
        <end position="307"/>
    </location>
</feature>
<reference evidence="3 4" key="1">
    <citation type="submission" date="2020-08" db="EMBL/GenBank/DDBJ databases">
        <title>Genomic Encyclopedia of Type Strains, Phase III (KMG-III): the genomes of soil and plant-associated and newly described type strains.</title>
        <authorList>
            <person name="Whitman W."/>
        </authorList>
    </citation>
    <scope>NUCLEOTIDE SEQUENCE [LARGE SCALE GENOMIC DNA]</scope>
    <source>
        <strain evidence="3 4">CECT 8075</strain>
    </source>
</reference>
<feature type="region of interest" description="Disordered" evidence="1">
    <location>
        <begin position="204"/>
        <end position="338"/>
    </location>
</feature>
<accession>A0A7W5E6F6</accession>
<evidence type="ECO:0000256" key="2">
    <source>
        <dbReference type="SAM" id="SignalP"/>
    </source>
</evidence>
<sequence length="421" mass="45586">MLTRKHAVPVRSLVAASFVAVVPVSSRAADSLPGRAESLPRGVAAAEASDISDWALAGVVWSDASLTRKLADAAARSTDDDDARARLQGLAERSEKLVRELEGFGWGRIDRASKASDETASRRDDPIGERLDEFVQAKASGVKRLDTETPAGSEDPGLDDERMPTPARVNIDQYRVDDYVDETRAERLNAADATEDAIEGALAAANPEGISGPASDRISNREGWTLSSSLPYSTDSIYDSDDYDHDVDYMVENRRGADSTNRRSSDQGDADDDIDVDNPAEVITGEDELANALARGRLSERPERARDNGAGGTAMSESMTRGGQSRVGENRDLNGSGRIPLANVRKYSTVEDANSFDARWVQFRLDANQVRYSMTDPAQAAEAAVDAFKQLRASALVAGRSTNSEELKRILRPIVQLKIVE</sequence>
<feature type="region of interest" description="Disordered" evidence="1">
    <location>
        <begin position="141"/>
        <end position="165"/>
    </location>
</feature>
<feature type="compositionally biased region" description="Acidic residues" evidence="1">
    <location>
        <begin position="268"/>
        <end position="289"/>
    </location>
</feature>